<reference evidence="2 3" key="1">
    <citation type="submission" date="2024-03" db="EMBL/GenBank/DDBJ databases">
        <title>Human intestinal bacterial collection.</title>
        <authorList>
            <person name="Pauvert C."/>
            <person name="Hitch T.C.A."/>
            <person name="Clavel T."/>
        </authorList>
    </citation>
    <scope>NUCLEOTIDE SEQUENCE [LARGE SCALE GENOMIC DNA]</scope>
    <source>
        <strain evidence="2 3">CLA-AP-H34</strain>
    </source>
</reference>
<name>A0ABV1ETW0_9FIRM</name>
<dbReference type="RefSeq" id="WP_349141367.1">
    <property type="nucleotide sequence ID" value="NZ_JBBMFT010000016.1"/>
</dbReference>
<organism evidence="2 3">
    <name type="scientific">Flavonifractor hominis</name>
    <dbReference type="NCBI Taxonomy" id="3133178"/>
    <lineage>
        <taxon>Bacteria</taxon>
        <taxon>Bacillati</taxon>
        <taxon>Bacillota</taxon>
        <taxon>Clostridia</taxon>
        <taxon>Eubacteriales</taxon>
        <taxon>Oscillospiraceae</taxon>
        <taxon>Flavonifractor</taxon>
    </lineage>
</organism>
<dbReference type="Proteomes" id="UP001440599">
    <property type="component" value="Unassembled WGS sequence"/>
</dbReference>
<proteinExistence type="predicted"/>
<sequence>METLRHYEILYTETAIQDMEEKADYIAFHFQDSALALSWYFRLRDAIQEHLTTMPNKYPLYPAEPWAQKGIRQFLFRNDVVLYSVEEHHSRVYIQAVCTRGMELSIHLDNSF</sequence>
<dbReference type="Pfam" id="PF05016">
    <property type="entry name" value="ParE_toxin"/>
    <property type="match status" value="1"/>
</dbReference>
<gene>
    <name evidence="2" type="ORF">WMO45_13280</name>
</gene>
<evidence type="ECO:0000256" key="1">
    <source>
        <dbReference type="ARBA" id="ARBA00022649"/>
    </source>
</evidence>
<dbReference type="InterPro" id="IPR007712">
    <property type="entry name" value="RelE/ParE_toxin"/>
</dbReference>
<keyword evidence="1" id="KW-1277">Toxin-antitoxin system</keyword>
<dbReference type="InterPro" id="IPR035093">
    <property type="entry name" value="RelE/ParE_toxin_dom_sf"/>
</dbReference>
<dbReference type="Gene3D" id="3.30.2310.20">
    <property type="entry name" value="RelE-like"/>
    <property type="match status" value="1"/>
</dbReference>
<evidence type="ECO:0000313" key="3">
    <source>
        <dbReference type="Proteomes" id="UP001440599"/>
    </source>
</evidence>
<evidence type="ECO:0000313" key="2">
    <source>
        <dbReference type="EMBL" id="MEQ2457494.1"/>
    </source>
</evidence>
<dbReference type="EMBL" id="JBBMFT010000016">
    <property type="protein sequence ID" value="MEQ2457494.1"/>
    <property type="molecule type" value="Genomic_DNA"/>
</dbReference>
<comment type="caution">
    <text evidence="2">The sequence shown here is derived from an EMBL/GenBank/DDBJ whole genome shotgun (WGS) entry which is preliminary data.</text>
</comment>
<keyword evidence="3" id="KW-1185">Reference proteome</keyword>
<accession>A0ABV1ETW0</accession>
<protein>
    <submittedName>
        <fullName evidence="2">Type II toxin-antitoxin system RelE/ParE family toxin</fullName>
    </submittedName>
</protein>